<organism evidence="1 2">
    <name type="scientific">Geotalea uraniireducens</name>
    <dbReference type="NCBI Taxonomy" id="351604"/>
    <lineage>
        <taxon>Bacteria</taxon>
        <taxon>Pseudomonadati</taxon>
        <taxon>Thermodesulfobacteriota</taxon>
        <taxon>Desulfuromonadia</taxon>
        <taxon>Geobacterales</taxon>
        <taxon>Geobacteraceae</taxon>
        <taxon>Geotalea</taxon>
    </lineage>
</organism>
<dbReference type="EMBL" id="AP027151">
    <property type="protein sequence ID" value="BDV43138.1"/>
    <property type="molecule type" value="Genomic_DNA"/>
</dbReference>
<reference evidence="1 2" key="1">
    <citation type="submission" date="2022-12" db="EMBL/GenBank/DDBJ databases">
        <title>Polyphasic characterization of Geotalea uranireducens NIT-SL11 newly isolated from a complex of sewage sludge and microbially reduced graphene oxide.</title>
        <authorList>
            <person name="Xie L."/>
            <person name="Yoshida N."/>
            <person name="Meng L."/>
        </authorList>
    </citation>
    <scope>NUCLEOTIDE SEQUENCE [LARGE SCALE GENOMIC DNA]</scope>
    <source>
        <strain evidence="1 2">NIT-SL11</strain>
    </source>
</reference>
<evidence type="ECO:0000313" key="2">
    <source>
        <dbReference type="Proteomes" id="UP001317705"/>
    </source>
</evidence>
<accession>A0ABN6VS59</accession>
<sequence>MLTVEKRNANDISISDFIASKSMHKTIKLHETGRSGGYIPDETLITITAAKVSIPDTIKTKRLTVRYLPKR</sequence>
<evidence type="ECO:0000313" key="1">
    <source>
        <dbReference type="EMBL" id="BDV43138.1"/>
    </source>
</evidence>
<name>A0ABN6VS59_9BACT</name>
<protein>
    <submittedName>
        <fullName evidence="1">Uncharacterized protein</fullName>
    </submittedName>
</protein>
<keyword evidence="2" id="KW-1185">Reference proteome</keyword>
<dbReference type="Proteomes" id="UP001317705">
    <property type="component" value="Chromosome"/>
</dbReference>
<proteinExistence type="predicted"/>
<gene>
    <name evidence="1" type="ORF">GURASL_20610</name>
</gene>